<evidence type="ECO:0000313" key="2">
    <source>
        <dbReference type="Proteomes" id="UP001234178"/>
    </source>
</evidence>
<dbReference type="EMBL" id="JAOYFB010000037">
    <property type="protein sequence ID" value="KAK4024458.1"/>
    <property type="molecule type" value="Genomic_DNA"/>
</dbReference>
<proteinExistence type="predicted"/>
<dbReference type="Proteomes" id="UP001234178">
    <property type="component" value="Unassembled WGS sequence"/>
</dbReference>
<protein>
    <submittedName>
        <fullName evidence="1">Uncharacterized protein</fullName>
    </submittedName>
</protein>
<evidence type="ECO:0000313" key="1">
    <source>
        <dbReference type="EMBL" id="KAK4024458.1"/>
    </source>
</evidence>
<name>A0ABR0AHB9_9CRUS</name>
<comment type="caution">
    <text evidence="1">The sequence shown here is derived from an EMBL/GenBank/DDBJ whole genome shotgun (WGS) entry which is preliminary data.</text>
</comment>
<keyword evidence="2" id="KW-1185">Reference proteome</keyword>
<accession>A0ABR0AHB9</accession>
<gene>
    <name evidence="1" type="ORF">OUZ56_009881</name>
</gene>
<organism evidence="1 2">
    <name type="scientific">Daphnia magna</name>
    <dbReference type="NCBI Taxonomy" id="35525"/>
    <lineage>
        <taxon>Eukaryota</taxon>
        <taxon>Metazoa</taxon>
        <taxon>Ecdysozoa</taxon>
        <taxon>Arthropoda</taxon>
        <taxon>Crustacea</taxon>
        <taxon>Branchiopoda</taxon>
        <taxon>Diplostraca</taxon>
        <taxon>Cladocera</taxon>
        <taxon>Anomopoda</taxon>
        <taxon>Daphniidae</taxon>
        <taxon>Daphnia</taxon>
    </lineage>
</organism>
<reference evidence="1 2" key="1">
    <citation type="journal article" date="2023" name="Nucleic Acids Res.">
        <title>The hologenome of Daphnia magna reveals possible DNA methylation and microbiome-mediated evolution of the host genome.</title>
        <authorList>
            <person name="Chaturvedi A."/>
            <person name="Li X."/>
            <person name="Dhandapani V."/>
            <person name="Marshall H."/>
            <person name="Kissane S."/>
            <person name="Cuenca-Cambronero M."/>
            <person name="Asole G."/>
            <person name="Calvet F."/>
            <person name="Ruiz-Romero M."/>
            <person name="Marangio P."/>
            <person name="Guigo R."/>
            <person name="Rago D."/>
            <person name="Mirbahai L."/>
            <person name="Eastwood N."/>
            <person name="Colbourne J.K."/>
            <person name="Zhou J."/>
            <person name="Mallon E."/>
            <person name="Orsini L."/>
        </authorList>
    </citation>
    <scope>NUCLEOTIDE SEQUENCE [LARGE SCALE GENOMIC DNA]</scope>
    <source>
        <strain evidence="1">LRV0_1</strain>
    </source>
</reference>
<sequence length="88" mass="9207">MLIERCATCQKRFPSHCQEPMTSDPLSTYRQISGFVSARVTTCAGVCGHAIRLAGGPSVAARSNCTQSGAAEGYEAAARSVSVVTGKR</sequence>